<comment type="caution">
    <text evidence="4">The sequence shown here is derived from an EMBL/GenBank/DDBJ whole genome shotgun (WGS) entry which is preliminary data.</text>
</comment>
<dbReference type="PANTHER" id="PTHR46066:SF2">
    <property type="entry name" value="CHITINASE DOMAIN-CONTAINING PROTEIN 1"/>
    <property type="match status" value="1"/>
</dbReference>
<dbReference type="CDD" id="cd00118">
    <property type="entry name" value="LysM"/>
    <property type="match status" value="2"/>
</dbReference>
<evidence type="ECO:0000313" key="4">
    <source>
        <dbReference type="EMBL" id="GGG14282.1"/>
    </source>
</evidence>
<dbReference type="Proteomes" id="UP000644756">
    <property type="component" value="Unassembled WGS sequence"/>
</dbReference>
<dbReference type="SUPFAM" id="SSF51445">
    <property type="entry name" value="(Trans)glycosidases"/>
    <property type="match status" value="1"/>
</dbReference>
<feature type="domain" description="LysM" evidence="2">
    <location>
        <begin position="75"/>
        <end position="118"/>
    </location>
</feature>
<dbReference type="InterPro" id="IPR018392">
    <property type="entry name" value="LysM"/>
</dbReference>
<dbReference type="Pfam" id="PF00704">
    <property type="entry name" value="Glyco_hydro_18"/>
    <property type="match status" value="1"/>
</dbReference>
<dbReference type="PANTHER" id="PTHR46066">
    <property type="entry name" value="CHITINASE DOMAIN-CONTAINING PROTEIN 1 FAMILY MEMBER"/>
    <property type="match status" value="1"/>
</dbReference>
<dbReference type="Gene3D" id="3.10.50.10">
    <property type="match status" value="1"/>
</dbReference>
<name>A0A917FYK8_9BACL</name>
<dbReference type="SMART" id="SM00636">
    <property type="entry name" value="Glyco_18"/>
    <property type="match status" value="1"/>
</dbReference>
<reference evidence="4" key="1">
    <citation type="journal article" date="2014" name="Int. J. Syst. Evol. Microbiol.">
        <title>Complete genome sequence of Corynebacterium casei LMG S-19264T (=DSM 44701T), isolated from a smear-ripened cheese.</title>
        <authorList>
            <consortium name="US DOE Joint Genome Institute (JGI-PGF)"/>
            <person name="Walter F."/>
            <person name="Albersmeier A."/>
            <person name="Kalinowski J."/>
            <person name="Ruckert C."/>
        </authorList>
    </citation>
    <scope>NUCLEOTIDE SEQUENCE</scope>
    <source>
        <strain evidence="4">CGMCC 1.12987</strain>
    </source>
</reference>
<protein>
    <recommendedName>
        <fullName evidence="6">Glycosyl hydrolase family 18</fullName>
    </recommendedName>
</protein>
<feature type="domain" description="GH18" evidence="3">
    <location>
        <begin position="191"/>
        <end position="500"/>
    </location>
</feature>
<dbReference type="AlphaFoldDB" id="A0A917FYK8"/>
<evidence type="ECO:0008006" key="6">
    <source>
        <dbReference type="Google" id="ProtNLM"/>
    </source>
</evidence>
<dbReference type="Gene3D" id="3.10.350.10">
    <property type="entry name" value="LysM domain"/>
    <property type="match status" value="2"/>
</dbReference>
<keyword evidence="1" id="KW-0326">Glycosidase</keyword>
<dbReference type="InterPro" id="IPR011583">
    <property type="entry name" value="Chitinase_II/V-like_cat"/>
</dbReference>
<dbReference type="InterPro" id="IPR001223">
    <property type="entry name" value="Glyco_hydro18_cat"/>
</dbReference>
<dbReference type="PROSITE" id="PS51782">
    <property type="entry name" value="LYSM"/>
    <property type="match status" value="2"/>
</dbReference>
<evidence type="ECO:0000256" key="1">
    <source>
        <dbReference type="ARBA" id="ARBA00023295"/>
    </source>
</evidence>
<evidence type="ECO:0000259" key="2">
    <source>
        <dbReference type="PROSITE" id="PS51782"/>
    </source>
</evidence>
<dbReference type="Gene3D" id="3.20.20.80">
    <property type="entry name" value="Glycosidases"/>
    <property type="match status" value="1"/>
</dbReference>
<proteinExistence type="predicted"/>
<dbReference type="GO" id="GO:0008061">
    <property type="term" value="F:chitin binding"/>
    <property type="evidence" value="ECO:0007669"/>
    <property type="project" value="InterPro"/>
</dbReference>
<dbReference type="RefSeq" id="WP_377522530.1">
    <property type="nucleotide sequence ID" value="NZ_JBHRVG010000001.1"/>
</dbReference>
<dbReference type="Pfam" id="PF01476">
    <property type="entry name" value="LysM"/>
    <property type="match status" value="2"/>
</dbReference>
<dbReference type="InterPro" id="IPR036779">
    <property type="entry name" value="LysM_dom_sf"/>
</dbReference>
<dbReference type="EMBL" id="BMGR01000011">
    <property type="protein sequence ID" value="GGG14282.1"/>
    <property type="molecule type" value="Genomic_DNA"/>
</dbReference>
<accession>A0A917FYK8</accession>
<feature type="domain" description="LysM" evidence="2">
    <location>
        <begin position="123"/>
        <end position="166"/>
    </location>
</feature>
<dbReference type="SMART" id="SM00257">
    <property type="entry name" value="LysM"/>
    <property type="match status" value="2"/>
</dbReference>
<dbReference type="GO" id="GO:0005975">
    <property type="term" value="P:carbohydrate metabolic process"/>
    <property type="evidence" value="ECO:0007669"/>
    <property type="project" value="InterPro"/>
</dbReference>
<dbReference type="SUPFAM" id="SSF54106">
    <property type="entry name" value="LysM domain"/>
    <property type="match status" value="2"/>
</dbReference>
<sequence length="500" mass="56406">MRKWFAMFLVVDTLSFIFFTRIGDAAASELSAATVNTTSANVYTTPNSGSAVLTVLSRGEEYPVITAKAGDSSLIIHKVAAGQSLWSISSQYEVSISELKKRNKLSSSFLEIGQELSIPQKTGIHTVVKGDTLWKIAASLKMTTSDLMQINALKSTQLTIGQKLKIPDSFVQLQLLDGKKGWARKSNLQTRKLNRIIMGWNHGGNTQSNLKQSNKPNLNVISPRWYYINTDHNLTVQEDARFVKTAHNLGKRVWPLIGNRFDPELTDLFLSNPVKRQQAVSLLRDSLLRTDADGINVDFENIKMRNKQDFVDFIKELKAALKPHGLLISVDVTRTNEDPFWSGSLDRSELGKAADYIVMMGYEEHWGGSGKPGSVGSLPWVRQGLKELMREVPSHKIILGVPFFTREWVTNLATGKVSSYDRSMTEVEQIIKTKKLTKSWVKTVSQNLVRYTADGNKHEIWLEDKQSMKLRYDLVNQYRLRGIAAWYLGSETNDIWSVFN</sequence>
<evidence type="ECO:0000313" key="5">
    <source>
        <dbReference type="Proteomes" id="UP000644756"/>
    </source>
</evidence>
<evidence type="ECO:0000259" key="3">
    <source>
        <dbReference type="PROSITE" id="PS51910"/>
    </source>
</evidence>
<keyword evidence="5" id="KW-1185">Reference proteome</keyword>
<organism evidence="4 5">
    <name type="scientific">Paenibacillus abyssi</name>
    <dbReference type="NCBI Taxonomy" id="1340531"/>
    <lineage>
        <taxon>Bacteria</taxon>
        <taxon>Bacillati</taxon>
        <taxon>Bacillota</taxon>
        <taxon>Bacilli</taxon>
        <taxon>Bacillales</taxon>
        <taxon>Paenibacillaceae</taxon>
        <taxon>Paenibacillus</taxon>
    </lineage>
</organism>
<dbReference type="InterPro" id="IPR017853">
    <property type="entry name" value="GH"/>
</dbReference>
<reference evidence="4" key="2">
    <citation type="submission" date="2020-09" db="EMBL/GenBank/DDBJ databases">
        <authorList>
            <person name="Sun Q."/>
            <person name="Zhou Y."/>
        </authorList>
    </citation>
    <scope>NUCLEOTIDE SEQUENCE</scope>
    <source>
        <strain evidence="4">CGMCC 1.12987</strain>
    </source>
</reference>
<dbReference type="PROSITE" id="PS51910">
    <property type="entry name" value="GH18_2"/>
    <property type="match status" value="1"/>
</dbReference>
<gene>
    <name evidence="4" type="ORF">GCM10010916_33970</name>
</gene>
<dbReference type="InterPro" id="IPR029070">
    <property type="entry name" value="Chitinase_insertion_sf"/>
</dbReference>
<keyword evidence="1" id="KW-0378">Hydrolase</keyword>
<dbReference type="GO" id="GO:0016798">
    <property type="term" value="F:hydrolase activity, acting on glycosyl bonds"/>
    <property type="evidence" value="ECO:0007669"/>
    <property type="project" value="UniProtKB-KW"/>
</dbReference>